<accession>A0AAV1RA54</accession>
<evidence type="ECO:0000313" key="2">
    <source>
        <dbReference type="Proteomes" id="UP001314170"/>
    </source>
</evidence>
<gene>
    <name evidence="1" type="ORF">DCAF_LOCUS7617</name>
</gene>
<protein>
    <submittedName>
        <fullName evidence="1">Uncharacterized protein</fullName>
    </submittedName>
</protein>
<dbReference type="Proteomes" id="UP001314170">
    <property type="component" value="Unassembled WGS sequence"/>
</dbReference>
<comment type="caution">
    <text evidence="1">The sequence shown here is derived from an EMBL/GenBank/DDBJ whole genome shotgun (WGS) entry which is preliminary data.</text>
</comment>
<name>A0AAV1RA54_9ROSI</name>
<dbReference type="EMBL" id="CAWUPB010000913">
    <property type="protein sequence ID" value="CAK7329853.1"/>
    <property type="molecule type" value="Genomic_DNA"/>
</dbReference>
<organism evidence="1 2">
    <name type="scientific">Dovyalis caffra</name>
    <dbReference type="NCBI Taxonomy" id="77055"/>
    <lineage>
        <taxon>Eukaryota</taxon>
        <taxon>Viridiplantae</taxon>
        <taxon>Streptophyta</taxon>
        <taxon>Embryophyta</taxon>
        <taxon>Tracheophyta</taxon>
        <taxon>Spermatophyta</taxon>
        <taxon>Magnoliopsida</taxon>
        <taxon>eudicotyledons</taxon>
        <taxon>Gunneridae</taxon>
        <taxon>Pentapetalae</taxon>
        <taxon>rosids</taxon>
        <taxon>fabids</taxon>
        <taxon>Malpighiales</taxon>
        <taxon>Salicaceae</taxon>
        <taxon>Flacourtieae</taxon>
        <taxon>Dovyalis</taxon>
    </lineage>
</organism>
<reference evidence="1 2" key="1">
    <citation type="submission" date="2024-01" db="EMBL/GenBank/DDBJ databases">
        <authorList>
            <person name="Waweru B."/>
        </authorList>
    </citation>
    <scope>NUCLEOTIDE SEQUENCE [LARGE SCALE GENOMIC DNA]</scope>
</reference>
<proteinExistence type="predicted"/>
<keyword evidence="2" id="KW-1185">Reference proteome</keyword>
<dbReference type="AlphaFoldDB" id="A0AAV1RA54"/>
<sequence>MVKGSGWGEELDRFQVAGRRVIVGTMGFKGVVMVGAVRLLLEAWGWREGLSGCLAWSFGYRKVVSMNAREEEIEDGHGCWLFEERIAGLSWVAMTYLGFRFQPIRGKWQLQLVWQEGGYGCRCQLADCDEKFLCGRVAARQGWFWRLRGCEGCSGGDVFGEGVEDEDDGSVSYGGWCGRLDGVFGEGMCGEEDDGFVGKRREVQRRNERKAAEVATATVEVHRTGKDVVMSWWRVEFVARVEIRCEFDDEGLSVFCGFDNGELCVLNGCREFTVKGDWGGLMIWSAEATAMEFFINQKGLYGEGRLGWSYDMGLVGEAYVGFVVGEWLVGEDSVGEREAVVKEFDWSLVAELAAAVEMAASWELWSWKQLAFDDEPGF</sequence>
<evidence type="ECO:0000313" key="1">
    <source>
        <dbReference type="EMBL" id="CAK7329853.1"/>
    </source>
</evidence>